<dbReference type="PANTHER" id="PTHR39611:SF1">
    <property type="entry name" value="HYDROXYPROLINE-RICH GLYCOPROTEIN DZ-HRGP"/>
    <property type="match status" value="1"/>
</dbReference>
<accession>A0A8H7J8P7</accession>
<sequence>MDYDRYRNTSYDDYGARDHRAYGSSYSHDIPQHVPLRRRSRSPSNAASDGLPQPVQQPLKSAIGNAFDQSDAARTVDPDLIAQIAAEVKKSVLDEIKQSGIAGAATAQPGPTPHQQHTPPSPDSTSASFPSRNVYTPPSPFYQDAPTQPPPAQNLPSREPTFDGSTDDLPTPRYASSAPIDIPHPERAPERPAPAVRMATDDFTPIEKMWQRLFDLDGQPLPRLGEFLRGLAMHLIEDYEPKKSLVISPAKMQKFYEDVQVPDEIYPWQTIFGELSYSALSKVYQSMRCQHHLIQEHPAELPYIPALTPQGFEEWMTAMILAYPDTEYERITKAVLGMPISNADNIKERFPKELPRRMFPRTENMQAQQRCAANLSAEGVGPLRKVPTFPPPPPPPKVDTSATGPSLERERSPYSGQPDTRSSDSEGEHESGFVPIERQRKPYSATPSGGKMYDDMSQSTHSDTTSGGQRRRAQSTANQSQWVPPPMDTYNQQQPRTSARRTRSPGFSGYGTYSDGNINDVPASHFSSNLHNVHDDGRRRSKDEDSRRQNRHRRGTVGTDSSYDSQSRASYDDYKGRTGASGYEDRGYDSRRY</sequence>
<reference evidence="3" key="2">
    <citation type="submission" date="2020-09" db="EMBL/GenBank/DDBJ databases">
        <title>Reference genome assembly for Australian Ascochyta lentis isolate Al4.</title>
        <authorList>
            <person name="Lee R.C."/>
            <person name="Farfan-Caceres L.M."/>
            <person name="Debler J.W."/>
            <person name="Williams A.H."/>
            <person name="Henares B.M."/>
        </authorList>
    </citation>
    <scope>NUCLEOTIDE SEQUENCE</scope>
    <source>
        <strain evidence="3">Al4</strain>
    </source>
</reference>
<dbReference type="Pfam" id="PF24355">
    <property type="entry name" value="DUF7514"/>
    <property type="match status" value="1"/>
</dbReference>
<feature type="compositionally biased region" description="Polar residues" evidence="1">
    <location>
        <begin position="558"/>
        <end position="569"/>
    </location>
</feature>
<feature type="compositionally biased region" description="Basic and acidic residues" evidence="1">
    <location>
        <begin position="421"/>
        <end position="431"/>
    </location>
</feature>
<feature type="compositionally biased region" description="Pro residues" evidence="1">
    <location>
        <begin position="388"/>
        <end position="397"/>
    </location>
</feature>
<evidence type="ECO:0000259" key="2">
    <source>
        <dbReference type="Pfam" id="PF24355"/>
    </source>
</evidence>
<dbReference type="OrthoDB" id="5413703at2759"/>
<feature type="compositionally biased region" description="Basic and acidic residues" evidence="1">
    <location>
        <begin position="532"/>
        <end position="548"/>
    </location>
</feature>
<dbReference type="InterPro" id="IPR055936">
    <property type="entry name" value="DUF7514"/>
</dbReference>
<evidence type="ECO:0000313" key="3">
    <source>
        <dbReference type="EMBL" id="KAF9698600.1"/>
    </source>
</evidence>
<dbReference type="Proteomes" id="UP000651452">
    <property type="component" value="Unassembled WGS sequence"/>
</dbReference>
<feature type="region of interest" description="Disordered" evidence="1">
    <location>
        <begin position="377"/>
        <end position="593"/>
    </location>
</feature>
<feature type="compositionally biased region" description="Polar residues" evidence="1">
    <location>
        <begin position="123"/>
        <end position="136"/>
    </location>
</feature>
<feature type="region of interest" description="Disordered" evidence="1">
    <location>
        <begin position="104"/>
        <end position="195"/>
    </location>
</feature>
<comment type="caution">
    <text evidence="3">The sequence shown here is derived from an EMBL/GenBank/DDBJ whole genome shotgun (WGS) entry which is preliminary data.</text>
</comment>
<evidence type="ECO:0000313" key="4">
    <source>
        <dbReference type="Proteomes" id="UP000651452"/>
    </source>
</evidence>
<keyword evidence="4" id="KW-1185">Reference proteome</keyword>
<gene>
    <name evidence="3" type="ORF">EKO04_003498</name>
</gene>
<feature type="compositionally biased region" description="Low complexity" evidence="1">
    <location>
        <begin position="104"/>
        <end position="118"/>
    </location>
</feature>
<feature type="compositionally biased region" description="Basic and acidic residues" evidence="1">
    <location>
        <begin position="583"/>
        <end position="593"/>
    </location>
</feature>
<organism evidence="3 4">
    <name type="scientific">Ascochyta lentis</name>
    <dbReference type="NCBI Taxonomy" id="205686"/>
    <lineage>
        <taxon>Eukaryota</taxon>
        <taxon>Fungi</taxon>
        <taxon>Dikarya</taxon>
        <taxon>Ascomycota</taxon>
        <taxon>Pezizomycotina</taxon>
        <taxon>Dothideomycetes</taxon>
        <taxon>Pleosporomycetidae</taxon>
        <taxon>Pleosporales</taxon>
        <taxon>Pleosporineae</taxon>
        <taxon>Didymellaceae</taxon>
        <taxon>Ascochyta</taxon>
    </lineage>
</organism>
<name>A0A8H7J8P7_9PLEO</name>
<evidence type="ECO:0000256" key="1">
    <source>
        <dbReference type="SAM" id="MobiDB-lite"/>
    </source>
</evidence>
<reference evidence="3" key="1">
    <citation type="submission" date="2018-12" db="EMBL/GenBank/DDBJ databases">
        <authorList>
            <person name="Syme R.A."/>
            <person name="Farfan-Caceres L."/>
            <person name="Lichtenzveig J."/>
        </authorList>
    </citation>
    <scope>NUCLEOTIDE SEQUENCE</scope>
    <source>
        <strain evidence="3">Al4</strain>
    </source>
</reference>
<protein>
    <recommendedName>
        <fullName evidence="2">DUF7514 domain-containing protein</fullName>
    </recommendedName>
</protein>
<dbReference type="EMBL" id="RZGK01000006">
    <property type="protein sequence ID" value="KAF9698600.1"/>
    <property type="molecule type" value="Genomic_DNA"/>
</dbReference>
<feature type="domain" description="DUF7514" evidence="2">
    <location>
        <begin position="212"/>
        <end position="373"/>
    </location>
</feature>
<dbReference type="AlphaFoldDB" id="A0A8H7J8P7"/>
<dbReference type="PANTHER" id="PTHR39611">
    <property type="entry name" value="HYDROXYPROLINE-RICH GLYCOPROTEIN DZ-HRGP-RELATED"/>
    <property type="match status" value="1"/>
</dbReference>
<feature type="compositionally biased region" description="Polar residues" evidence="1">
    <location>
        <begin position="456"/>
        <end position="482"/>
    </location>
</feature>
<feature type="region of interest" description="Disordered" evidence="1">
    <location>
        <begin position="1"/>
        <end position="66"/>
    </location>
</feature>
<proteinExistence type="predicted"/>